<accession>A0ABT5U434</accession>
<gene>
    <name evidence="2" type="ORF">ORQ98_03245</name>
</gene>
<sequence>MVKPLTDITANPAVTPSESINPASQSLQNPRPSDSSSTQQLPVELAGSQLNHATETIFDAPLGTFQLDNRVLEPSQQRKLSDQLIEQLAAAIKLENPTKNAPSQRVVSEAHEVLVELKKWRREYEVLARLLQKP</sequence>
<evidence type="ECO:0000256" key="1">
    <source>
        <dbReference type="SAM" id="MobiDB-lite"/>
    </source>
</evidence>
<evidence type="ECO:0000313" key="2">
    <source>
        <dbReference type="EMBL" id="MDE1460980.1"/>
    </source>
</evidence>
<keyword evidence="3" id="KW-1185">Reference proteome</keyword>
<dbReference type="RefSeq" id="WP_274687350.1">
    <property type="nucleotide sequence ID" value="NZ_JAPMOU010000003.1"/>
</dbReference>
<comment type="caution">
    <text evidence="2">The sequence shown here is derived from an EMBL/GenBank/DDBJ whole genome shotgun (WGS) entry which is preliminary data.</text>
</comment>
<feature type="region of interest" description="Disordered" evidence="1">
    <location>
        <begin position="1"/>
        <end position="48"/>
    </location>
</feature>
<organism evidence="2 3">
    <name type="scientific">Spartinivicinus poritis</name>
    <dbReference type="NCBI Taxonomy" id="2994640"/>
    <lineage>
        <taxon>Bacteria</taxon>
        <taxon>Pseudomonadati</taxon>
        <taxon>Pseudomonadota</taxon>
        <taxon>Gammaproteobacteria</taxon>
        <taxon>Oceanospirillales</taxon>
        <taxon>Zooshikellaceae</taxon>
        <taxon>Spartinivicinus</taxon>
    </lineage>
</organism>
<proteinExistence type="predicted"/>
<reference evidence="2 3" key="1">
    <citation type="submission" date="2022-11" db="EMBL/GenBank/DDBJ databases">
        <title>Spartinivicinus poritis sp. nov., isolated from scleractinian coral Porites lutea.</title>
        <authorList>
            <person name="Zhang G."/>
            <person name="Cai L."/>
            <person name="Wei Q."/>
        </authorList>
    </citation>
    <scope>NUCLEOTIDE SEQUENCE [LARGE SCALE GENOMIC DNA]</scope>
    <source>
        <strain evidence="2 3">A2-2</strain>
    </source>
</reference>
<name>A0ABT5U434_9GAMM</name>
<dbReference type="Proteomes" id="UP001528823">
    <property type="component" value="Unassembled WGS sequence"/>
</dbReference>
<feature type="compositionally biased region" description="Polar residues" evidence="1">
    <location>
        <begin position="8"/>
        <end position="41"/>
    </location>
</feature>
<evidence type="ECO:0000313" key="3">
    <source>
        <dbReference type="Proteomes" id="UP001528823"/>
    </source>
</evidence>
<dbReference type="EMBL" id="JAPMOU010000003">
    <property type="protein sequence ID" value="MDE1460980.1"/>
    <property type="molecule type" value="Genomic_DNA"/>
</dbReference>
<protein>
    <submittedName>
        <fullName evidence="2">Uncharacterized protein</fullName>
    </submittedName>
</protein>